<dbReference type="EMBL" id="BGZK01000086">
    <property type="protein sequence ID" value="GBP17373.1"/>
    <property type="molecule type" value="Genomic_DNA"/>
</dbReference>
<evidence type="ECO:0000256" key="1">
    <source>
        <dbReference type="SAM" id="MobiDB-lite"/>
    </source>
</evidence>
<evidence type="ECO:0000313" key="3">
    <source>
        <dbReference type="Proteomes" id="UP000299102"/>
    </source>
</evidence>
<organism evidence="2 3">
    <name type="scientific">Eumeta variegata</name>
    <name type="common">Bagworm moth</name>
    <name type="synonym">Eumeta japonica</name>
    <dbReference type="NCBI Taxonomy" id="151549"/>
    <lineage>
        <taxon>Eukaryota</taxon>
        <taxon>Metazoa</taxon>
        <taxon>Ecdysozoa</taxon>
        <taxon>Arthropoda</taxon>
        <taxon>Hexapoda</taxon>
        <taxon>Insecta</taxon>
        <taxon>Pterygota</taxon>
        <taxon>Neoptera</taxon>
        <taxon>Endopterygota</taxon>
        <taxon>Lepidoptera</taxon>
        <taxon>Glossata</taxon>
        <taxon>Ditrysia</taxon>
        <taxon>Tineoidea</taxon>
        <taxon>Psychidae</taxon>
        <taxon>Oiketicinae</taxon>
        <taxon>Eumeta</taxon>
    </lineage>
</organism>
<proteinExistence type="predicted"/>
<keyword evidence="3" id="KW-1185">Reference proteome</keyword>
<dbReference type="Proteomes" id="UP000299102">
    <property type="component" value="Unassembled WGS sequence"/>
</dbReference>
<accession>A0A4C1TTM4</accession>
<name>A0A4C1TTM4_EUMVA</name>
<evidence type="ECO:0000313" key="2">
    <source>
        <dbReference type="EMBL" id="GBP17373.1"/>
    </source>
</evidence>
<feature type="compositionally biased region" description="Basic and acidic residues" evidence="1">
    <location>
        <begin position="73"/>
        <end position="92"/>
    </location>
</feature>
<protein>
    <submittedName>
        <fullName evidence="2">Uncharacterized protein</fullName>
    </submittedName>
</protein>
<gene>
    <name evidence="2" type="ORF">EVAR_17853_1</name>
</gene>
<feature type="region of interest" description="Disordered" evidence="1">
    <location>
        <begin position="73"/>
        <end position="105"/>
    </location>
</feature>
<reference evidence="2 3" key="1">
    <citation type="journal article" date="2019" name="Commun. Biol.">
        <title>The bagworm genome reveals a unique fibroin gene that provides high tensile strength.</title>
        <authorList>
            <person name="Kono N."/>
            <person name="Nakamura H."/>
            <person name="Ohtoshi R."/>
            <person name="Tomita M."/>
            <person name="Numata K."/>
            <person name="Arakawa K."/>
        </authorList>
    </citation>
    <scope>NUCLEOTIDE SEQUENCE [LARGE SCALE GENOMIC DNA]</scope>
</reference>
<sequence>MSTPYTLNLLTMHYRLFEEHHHFKPYFEDFEHTALKTSLVTLSNVSPLMCSCRNIVYLWVHCRPDKERRLPVSRRRPLDLADDHRRSQDAARRPRPRQAVRAASRSKNCLVLAPVRGPRWRSGYYQRAG</sequence>
<dbReference type="AlphaFoldDB" id="A0A4C1TTM4"/>
<comment type="caution">
    <text evidence="2">The sequence shown here is derived from an EMBL/GenBank/DDBJ whole genome shotgun (WGS) entry which is preliminary data.</text>
</comment>